<proteinExistence type="inferred from homology"/>
<accession>A0A5K7YT20</accession>
<name>A0A5K7YT20_9BACT</name>
<evidence type="ECO:0000259" key="12">
    <source>
        <dbReference type="PROSITE" id="PS50111"/>
    </source>
</evidence>
<keyword evidence="4" id="KW-0997">Cell inner membrane</keyword>
<dbReference type="InterPro" id="IPR000727">
    <property type="entry name" value="T_SNARE_dom"/>
</dbReference>
<feature type="domain" description="Methyl-accepting transducer" evidence="12">
    <location>
        <begin position="379"/>
        <end position="615"/>
    </location>
</feature>
<evidence type="ECO:0000259" key="13">
    <source>
        <dbReference type="PROSITE" id="PS50192"/>
    </source>
</evidence>
<keyword evidence="3" id="KW-0145">Chemotaxis</keyword>
<dbReference type="GO" id="GO:0005886">
    <property type="term" value="C:plasma membrane"/>
    <property type="evidence" value="ECO:0007669"/>
    <property type="project" value="UniProtKB-SubCell"/>
</dbReference>
<dbReference type="InterPro" id="IPR004089">
    <property type="entry name" value="MCPsignal_dom"/>
</dbReference>
<dbReference type="Pfam" id="PF00015">
    <property type="entry name" value="MCPsignal"/>
    <property type="match status" value="1"/>
</dbReference>
<dbReference type="KEGG" id="dalk:DSCA_50590"/>
<comment type="similarity">
    <text evidence="9">Belongs to the methyl-accepting chemotaxis (MCP) protein family.</text>
</comment>
<dbReference type="InterPro" id="IPR033479">
    <property type="entry name" value="dCache_1"/>
</dbReference>
<evidence type="ECO:0000256" key="10">
    <source>
        <dbReference type="PROSITE-ProRule" id="PRU00284"/>
    </source>
</evidence>
<evidence type="ECO:0000313" key="15">
    <source>
        <dbReference type="EMBL" id="BBO71129.1"/>
    </source>
</evidence>
<evidence type="ECO:0000259" key="14">
    <source>
        <dbReference type="PROSITE" id="PS50885"/>
    </source>
</evidence>
<dbReference type="CDD" id="cd12914">
    <property type="entry name" value="PDC1_DGC_like"/>
    <property type="match status" value="1"/>
</dbReference>
<dbReference type="Pfam" id="PF00672">
    <property type="entry name" value="HAMP"/>
    <property type="match status" value="1"/>
</dbReference>
<evidence type="ECO:0000256" key="8">
    <source>
        <dbReference type="ARBA" id="ARBA00023224"/>
    </source>
</evidence>
<dbReference type="Gene3D" id="3.30.450.20">
    <property type="entry name" value="PAS domain"/>
    <property type="match status" value="1"/>
</dbReference>
<dbReference type="CDD" id="cd12912">
    <property type="entry name" value="PDC2_MCP_like"/>
    <property type="match status" value="1"/>
</dbReference>
<keyword evidence="16" id="KW-1185">Reference proteome</keyword>
<gene>
    <name evidence="15" type="ORF">DSCA_50590</name>
</gene>
<keyword evidence="8 10" id="KW-0807">Transducer</keyword>
<dbReference type="CDD" id="cd11386">
    <property type="entry name" value="MCP_signal"/>
    <property type="match status" value="1"/>
</dbReference>
<dbReference type="AlphaFoldDB" id="A0A5K7YT20"/>
<evidence type="ECO:0000256" key="4">
    <source>
        <dbReference type="ARBA" id="ARBA00022519"/>
    </source>
</evidence>
<dbReference type="RefSeq" id="WP_167527945.1">
    <property type="nucleotide sequence ID" value="NZ_AP021874.1"/>
</dbReference>
<dbReference type="SUPFAM" id="SSF103190">
    <property type="entry name" value="Sensory domain-like"/>
    <property type="match status" value="1"/>
</dbReference>
<evidence type="ECO:0000256" key="6">
    <source>
        <dbReference type="ARBA" id="ARBA00022989"/>
    </source>
</evidence>
<dbReference type="Proteomes" id="UP000427906">
    <property type="component" value="Chromosome"/>
</dbReference>
<reference evidence="15 16" key="1">
    <citation type="submission" date="2019-11" db="EMBL/GenBank/DDBJ databases">
        <title>Comparative genomics of hydrocarbon-degrading Desulfosarcina strains.</title>
        <authorList>
            <person name="Watanabe M."/>
            <person name="Kojima H."/>
            <person name="Fukui M."/>
        </authorList>
    </citation>
    <scope>NUCLEOTIDE SEQUENCE [LARGE SCALE GENOMIC DNA]</scope>
    <source>
        <strain evidence="15 16">PL12</strain>
    </source>
</reference>
<dbReference type="CDD" id="cd06225">
    <property type="entry name" value="HAMP"/>
    <property type="match status" value="1"/>
</dbReference>
<dbReference type="SMART" id="SM00304">
    <property type="entry name" value="HAMP"/>
    <property type="match status" value="1"/>
</dbReference>
<dbReference type="Gene3D" id="1.10.287.950">
    <property type="entry name" value="Methyl-accepting chemotaxis protein"/>
    <property type="match status" value="1"/>
</dbReference>
<evidence type="ECO:0000256" key="1">
    <source>
        <dbReference type="ARBA" id="ARBA00004429"/>
    </source>
</evidence>
<evidence type="ECO:0000313" key="16">
    <source>
        <dbReference type="Proteomes" id="UP000427906"/>
    </source>
</evidence>
<dbReference type="EMBL" id="AP021874">
    <property type="protein sequence ID" value="BBO71129.1"/>
    <property type="molecule type" value="Genomic_DNA"/>
</dbReference>
<organism evidence="15 16">
    <name type="scientific">Desulfosarcina alkanivorans</name>
    <dbReference type="NCBI Taxonomy" id="571177"/>
    <lineage>
        <taxon>Bacteria</taxon>
        <taxon>Pseudomonadati</taxon>
        <taxon>Thermodesulfobacteriota</taxon>
        <taxon>Desulfobacteria</taxon>
        <taxon>Desulfobacterales</taxon>
        <taxon>Desulfosarcinaceae</taxon>
        <taxon>Desulfosarcina</taxon>
    </lineage>
</organism>
<dbReference type="InterPro" id="IPR003660">
    <property type="entry name" value="HAMP_dom"/>
</dbReference>
<dbReference type="SMART" id="SM00283">
    <property type="entry name" value="MA"/>
    <property type="match status" value="1"/>
</dbReference>
<comment type="subcellular location">
    <subcellularLocation>
        <location evidence="1">Cell inner membrane</location>
        <topology evidence="1">Multi-pass membrane protein</topology>
    </subcellularLocation>
</comment>
<keyword evidence="5 11" id="KW-0812">Transmembrane</keyword>
<dbReference type="PROSITE" id="PS50111">
    <property type="entry name" value="CHEMOTAXIS_TRANSDUC_2"/>
    <property type="match status" value="1"/>
</dbReference>
<evidence type="ECO:0000256" key="2">
    <source>
        <dbReference type="ARBA" id="ARBA00022475"/>
    </source>
</evidence>
<evidence type="ECO:0000256" key="11">
    <source>
        <dbReference type="SAM" id="Phobius"/>
    </source>
</evidence>
<dbReference type="PANTHER" id="PTHR32089">
    <property type="entry name" value="METHYL-ACCEPTING CHEMOTAXIS PROTEIN MCPB"/>
    <property type="match status" value="1"/>
</dbReference>
<dbReference type="SUPFAM" id="SSF58104">
    <property type="entry name" value="Methyl-accepting chemotaxis protein (MCP) signaling domain"/>
    <property type="match status" value="1"/>
</dbReference>
<dbReference type="InterPro" id="IPR029151">
    <property type="entry name" value="Sensor-like_sf"/>
</dbReference>
<evidence type="ECO:0000256" key="5">
    <source>
        <dbReference type="ARBA" id="ARBA00022692"/>
    </source>
</evidence>
<dbReference type="PROSITE" id="PS50885">
    <property type="entry name" value="HAMP"/>
    <property type="match status" value="1"/>
</dbReference>
<feature type="domain" description="HAMP" evidence="14">
    <location>
        <begin position="306"/>
        <end position="360"/>
    </location>
</feature>
<feature type="transmembrane region" description="Helical" evidence="11">
    <location>
        <begin position="285"/>
        <end position="305"/>
    </location>
</feature>
<dbReference type="PROSITE" id="PS50192">
    <property type="entry name" value="T_SNARE"/>
    <property type="match status" value="1"/>
</dbReference>
<dbReference type="GO" id="GO:0006935">
    <property type="term" value="P:chemotaxis"/>
    <property type="evidence" value="ECO:0007669"/>
    <property type="project" value="UniProtKB-KW"/>
</dbReference>
<evidence type="ECO:0000256" key="9">
    <source>
        <dbReference type="ARBA" id="ARBA00029447"/>
    </source>
</evidence>
<keyword evidence="6 11" id="KW-1133">Transmembrane helix</keyword>
<evidence type="ECO:0000256" key="3">
    <source>
        <dbReference type="ARBA" id="ARBA00022500"/>
    </source>
</evidence>
<dbReference type="GO" id="GO:0007165">
    <property type="term" value="P:signal transduction"/>
    <property type="evidence" value="ECO:0007669"/>
    <property type="project" value="UniProtKB-KW"/>
</dbReference>
<keyword evidence="7 11" id="KW-0472">Membrane</keyword>
<evidence type="ECO:0000256" key="7">
    <source>
        <dbReference type="ARBA" id="ARBA00023136"/>
    </source>
</evidence>
<protein>
    <submittedName>
        <fullName evidence="15">Methyl-accepting chemotaxis protein</fullName>
    </submittedName>
</protein>
<sequence length="651" mass="69158">MKLNLRTKFLLPTLTAIILGMGISSAISYYLSSNALYEAATQQMRMIAESTHGTMSAWLKDCRLDIVSWSQQKLYATTANATFVGKAARKSANIQLARFKEEYRYYENICMADANGELIASADAAIIGKINVSERPYFQKAMQGEVFVSSVLKSKGSGNPVFMISAPVVEKDKTVGVLFGVLDINVVTGLFVDPIKIGQSGYAFIFDANGTLVAHPDKSSILDANMNDDAFGRQMLSTAEGELRYLDQGIPKMASLVPFREMGWTIVVSAVDAEVLASVKTLGKVNATVALVVVLVTATIIFLVASSVSKPIREVVAGLRDAAEGEGDLTKRLTVKSKDEVGELARWFNSFIEKIQTIIADVADNADQLNRSSKDLNAISSQMTDGAEKMSGKSDAVSSAAEEMSATINTVAAAMEQASTNVTMVASATEQMNSTVVEIAKSSEKGREIASKAVSQAQSASGRIDQLGKAAQDIGKVTEAITEISEQTNLLALNATIEAARAGEAGKGFAVVANEIKDLARQTAEATQEIKSKINGIQDSTAGTVTEIEQISTVINLVNEIVSTIATAVEEQSVTTREIAGNVSQVSQGIQEVNENVAQSSMVAGEIAGDISEVNHAAGDMSTSSSQINMNASELSQLAEKLNAMVGKFKV</sequence>
<keyword evidence="2" id="KW-1003">Cell membrane</keyword>
<dbReference type="PANTHER" id="PTHR32089:SF112">
    <property type="entry name" value="LYSOZYME-LIKE PROTEIN-RELATED"/>
    <property type="match status" value="1"/>
</dbReference>
<feature type="domain" description="T-SNARE coiled-coil homology" evidence="13">
    <location>
        <begin position="547"/>
        <end position="600"/>
    </location>
</feature>
<dbReference type="Pfam" id="PF02743">
    <property type="entry name" value="dCache_1"/>
    <property type="match status" value="1"/>
</dbReference>